<feature type="compositionally biased region" description="Low complexity" evidence="8">
    <location>
        <begin position="687"/>
        <end position="700"/>
    </location>
</feature>
<dbReference type="PROSITE" id="PS00463">
    <property type="entry name" value="ZN2_CY6_FUNGAL_1"/>
    <property type="match status" value="1"/>
</dbReference>
<dbReference type="GeneID" id="28842568"/>
<dbReference type="GO" id="GO:0000981">
    <property type="term" value="F:DNA-binding transcription factor activity, RNA polymerase II-specific"/>
    <property type="evidence" value="ECO:0007669"/>
    <property type="project" value="InterPro"/>
</dbReference>
<keyword evidence="7" id="KW-0539">Nucleus</keyword>
<protein>
    <recommendedName>
        <fullName evidence="9">Zn(2)-C6 fungal-type domain-containing protein</fullName>
    </recommendedName>
</protein>
<dbReference type="Pfam" id="PF04082">
    <property type="entry name" value="Fungal_trans"/>
    <property type="match status" value="1"/>
</dbReference>
<feature type="non-terminal residue" evidence="10">
    <location>
        <position position="891"/>
    </location>
</feature>
<feature type="region of interest" description="Disordered" evidence="8">
    <location>
        <begin position="683"/>
        <end position="746"/>
    </location>
</feature>
<dbReference type="Proteomes" id="UP000091956">
    <property type="component" value="Unassembled WGS sequence"/>
</dbReference>
<evidence type="ECO:0000313" key="11">
    <source>
        <dbReference type="Proteomes" id="UP000091956"/>
    </source>
</evidence>
<evidence type="ECO:0000256" key="4">
    <source>
        <dbReference type="ARBA" id="ARBA00023015"/>
    </source>
</evidence>
<evidence type="ECO:0000256" key="3">
    <source>
        <dbReference type="ARBA" id="ARBA00022833"/>
    </source>
</evidence>
<evidence type="ECO:0000256" key="1">
    <source>
        <dbReference type="ARBA" id="ARBA00004123"/>
    </source>
</evidence>
<accession>A0A1B8GBF7</accession>
<gene>
    <name evidence="10" type="ORF">VE01_09182</name>
</gene>
<feature type="region of interest" description="Disordered" evidence="8">
    <location>
        <begin position="149"/>
        <end position="207"/>
    </location>
</feature>
<dbReference type="EMBL" id="KV460257">
    <property type="protein sequence ID" value="OBT93150.2"/>
    <property type="molecule type" value="Genomic_DNA"/>
</dbReference>
<evidence type="ECO:0000256" key="5">
    <source>
        <dbReference type="ARBA" id="ARBA00023125"/>
    </source>
</evidence>
<dbReference type="RefSeq" id="XP_059319384.1">
    <property type="nucleotide sequence ID" value="XM_059464039.1"/>
</dbReference>
<keyword evidence="2" id="KW-0479">Metal-binding</keyword>
<keyword evidence="11" id="KW-1185">Reference proteome</keyword>
<dbReference type="GO" id="GO:0005634">
    <property type="term" value="C:nucleus"/>
    <property type="evidence" value="ECO:0007669"/>
    <property type="project" value="UniProtKB-SubCell"/>
</dbReference>
<keyword evidence="5" id="KW-0238">DNA-binding</keyword>
<evidence type="ECO:0000256" key="7">
    <source>
        <dbReference type="ARBA" id="ARBA00023242"/>
    </source>
</evidence>
<dbReference type="InterPro" id="IPR036864">
    <property type="entry name" value="Zn2-C6_fun-type_DNA-bd_sf"/>
</dbReference>
<sequence>MYVVPVMRACEGCRRRKIKCDAATTNTWPCSACIRLKLHCIPPTANYDGGQSHGFEPEKGEYESGSGDEDYTSLEQHMQAIDKNGQPQGYVQQISYSTQNNGYQQPMAYPQQTSSQQQQMQYAAVMNPPALMDNNYPPQPSFTSMPAAIQQQPLQQPLQQQLQQPLQQPMQQPMQQNIHQPLQHQPQRQMSQSQLSQTHSPEMYQTDPYGTQDLAEYLGALKMDESGTAPYLSNRKKESAAVEEAVFEDSDNFAITQIIAGPGSKIRIPPELMPDEETALRYFDVYFNNIHPYVPVLNKTLFYQQWHGDREAISPLILEAMFAHAGKLEDEPSQGQQWLALATRHATSFMDDPRLSTLQAMLIILKAREAVPKRGYYYRSWMTVVQCVTMARDMGLDEHYEDHKAGRPCGNTNIDCAIKTRIWLVIFVVELMVGSPQGRTHLLSVDADTVDFSIPKPMPGVDDSDYHIQRQFTYFARCVGHIRNVAVVYSKLKKKKVEVGMDPKFLQLNPSFDKWMAELPQDLQVTFPPDGSPPWLPTHALGNIHIQFCLGVVMLHRPQLASLDPSNPDGKWKRHMLIAYTNAKLLCRLQEAVLDTFGMNGLLCMVRGVNYVVYSILTCTVLHLVALTSPDPDLNMDAREYFTRHMQLLERCTTACPMPDMQQQIDALREAFSADTRKPFDLKPSFPYGSPTSSNQSSPPTLQYQQSTLSPTSSVDHPHQSLNQHASQHHVTYTSPPEQSPVSAGGMTKVESAGAVGLVMMAGGRMAEQQQGMQTAMSMPDPSAWNPARIFDQWNTTFETPSAASMSVGPPQQNTIRHMSNAGGELSAMPDMLGTSSLIPLPPMGSAAAAQQHLLAQQQFVAPPTTTFVSPSMWQESVASVYEGGLKRGWG</sequence>
<evidence type="ECO:0000259" key="9">
    <source>
        <dbReference type="PROSITE" id="PS50048"/>
    </source>
</evidence>
<dbReference type="PANTHER" id="PTHR31313">
    <property type="entry name" value="TY1 ENHANCER ACTIVATOR"/>
    <property type="match status" value="1"/>
</dbReference>
<feature type="compositionally biased region" description="Polar residues" evidence="8">
    <location>
        <begin position="701"/>
        <end position="742"/>
    </location>
</feature>
<dbReference type="AlphaFoldDB" id="A0A1B8GBF7"/>
<feature type="compositionally biased region" description="Low complexity" evidence="8">
    <location>
        <begin position="150"/>
        <end position="197"/>
    </location>
</feature>
<dbReference type="CDD" id="cd00067">
    <property type="entry name" value="GAL4"/>
    <property type="match status" value="1"/>
</dbReference>
<keyword evidence="4" id="KW-0805">Transcription regulation</keyword>
<dbReference type="GO" id="GO:0003677">
    <property type="term" value="F:DNA binding"/>
    <property type="evidence" value="ECO:0007669"/>
    <property type="project" value="UniProtKB-KW"/>
</dbReference>
<dbReference type="SMART" id="SM00906">
    <property type="entry name" value="Fungal_trans"/>
    <property type="match status" value="1"/>
</dbReference>
<dbReference type="GO" id="GO:0006351">
    <property type="term" value="P:DNA-templated transcription"/>
    <property type="evidence" value="ECO:0007669"/>
    <property type="project" value="InterPro"/>
</dbReference>
<dbReference type="PANTHER" id="PTHR31313:SF79">
    <property type="entry name" value="C6 FINGER DOMAIN-CONTAINING PROTEIN"/>
    <property type="match status" value="1"/>
</dbReference>
<dbReference type="InterPro" id="IPR051615">
    <property type="entry name" value="Transcr_Regulatory_Elem"/>
</dbReference>
<dbReference type="PROSITE" id="PS50048">
    <property type="entry name" value="ZN2_CY6_FUNGAL_2"/>
    <property type="match status" value="1"/>
</dbReference>
<comment type="subcellular location">
    <subcellularLocation>
        <location evidence="1">Nucleus</location>
    </subcellularLocation>
</comment>
<evidence type="ECO:0000256" key="6">
    <source>
        <dbReference type="ARBA" id="ARBA00023163"/>
    </source>
</evidence>
<feature type="domain" description="Zn(2)-C6 fungal-type" evidence="9">
    <location>
        <begin position="9"/>
        <end position="40"/>
    </location>
</feature>
<organism evidence="10 11">
    <name type="scientific">Pseudogymnoascus verrucosus</name>
    <dbReference type="NCBI Taxonomy" id="342668"/>
    <lineage>
        <taxon>Eukaryota</taxon>
        <taxon>Fungi</taxon>
        <taxon>Dikarya</taxon>
        <taxon>Ascomycota</taxon>
        <taxon>Pezizomycotina</taxon>
        <taxon>Leotiomycetes</taxon>
        <taxon>Thelebolales</taxon>
        <taxon>Thelebolaceae</taxon>
        <taxon>Pseudogymnoascus</taxon>
    </lineage>
</organism>
<evidence type="ECO:0000313" key="10">
    <source>
        <dbReference type="EMBL" id="OBT93150.2"/>
    </source>
</evidence>
<dbReference type="CDD" id="cd12148">
    <property type="entry name" value="fungal_TF_MHR"/>
    <property type="match status" value="1"/>
</dbReference>
<evidence type="ECO:0000256" key="8">
    <source>
        <dbReference type="SAM" id="MobiDB-lite"/>
    </source>
</evidence>
<dbReference type="STRING" id="342668.A0A1B8GBF7"/>
<dbReference type="GO" id="GO:0008270">
    <property type="term" value="F:zinc ion binding"/>
    <property type="evidence" value="ECO:0007669"/>
    <property type="project" value="InterPro"/>
</dbReference>
<dbReference type="Pfam" id="PF00172">
    <property type="entry name" value="Zn_clus"/>
    <property type="match status" value="1"/>
</dbReference>
<name>A0A1B8GBF7_9PEZI</name>
<dbReference type="Gene3D" id="4.10.240.10">
    <property type="entry name" value="Zn(2)-C6 fungal-type DNA-binding domain"/>
    <property type="match status" value="1"/>
</dbReference>
<dbReference type="SUPFAM" id="SSF57701">
    <property type="entry name" value="Zn2/Cys6 DNA-binding domain"/>
    <property type="match status" value="1"/>
</dbReference>
<proteinExistence type="predicted"/>
<keyword evidence="6" id="KW-0804">Transcription</keyword>
<reference evidence="10 11" key="1">
    <citation type="submission" date="2016-03" db="EMBL/GenBank/DDBJ databases">
        <title>Comparative genomics of Pseudogymnoascus destructans, the fungus causing white-nose syndrome of bats.</title>
        <authorList>
            <person name="Palmer J.M."/>
            <person name="Drees K.P."/>
            <person name="Foster J.T."/>
            <person name="Lindner D.L."/>
        </authorList>
    </citation>
    <scope>NUCLEOTIDE SEQUENCE [LARGE SCALE GENOMIC DNA]</scope>
    <source>
        <strain evidence="10 11">UAMH 10579</strain>
    </source>
</reference>
<dbReference type="InterPro" id="IPR007219">
    <property type="entry name" value="XnlR_reg_dom"/>
</dbReference>
<dbReference type="InterPro" id="IPR001138">
    <property type="entry name" value="Zn2Cys6_DnaBD"/>
</dbReference>
<keyword evidence="3" id="KW-0862">Zinc</keyword>
<feature type="region of interest" description="Disordered" evidence="8">
    <location>
        <begin position="47"/>
        <end position="70"/>
    </location>
</feature>
<evidence type="ECO:0000256" key="2">
    <source>
        <dbReference type="ARBA" id="ARBA00022723"/>
    </source>
</evidence>
<reference evidence="11" key="2">
    <citation type="journal article" date="2018" name="Nat. Commun.">
        <title>Extreme sensitivity to ultraviolet light in the fungal pathogen causing white-nose syndrome of bats.</title>
        <authorList>
            <person name="Palmer J.M."/>
            <person name="Drees K.P."/>
            <person name="Foster J.T."/>
            <person name="Lindner D.L."/>
        </authorList>
    </citation>
    <scope>NUCLEOTIDE SEQUENCE [LARGE SCALE GENOMIC DNA]</scope>
    <source>
        <strain evidence="11">UAMH 10579</strain>
    </source>
</reference>
<dbReference type="SMART" id="SM00066">
    <property type="entry name" value="GAL4"/>
    <property type="match status" value="1"/>
</dbReference>